<dbReference type="Proteomes" id="UP000076078">
    <property type="component" value="Unassembled WGS sequence"/>
</dbReference>
<gene>
    <name evidence="6" type="ORF">DLAC_07569</name>
</gene>
<name>A0A151ZCX4_TIELA</name>
<evidence type="ECO:0000256" key="3">
    <source>
        <dbReference type="ARBA" id="ARBA00022490"/>
    </source>
</evidence>
<dbReference type="InterPro" id="IPR029058">
    <property type="entry name" value="AB_hydrolase_fold"/>
</dbReference>
<evidence type="ECO:0000256" key="4">
    <source>
        <dbReference type="SAM" id="MobiDB-lite"/>
    </source>
</evidence>
<evidence type="ECO:0000313" key="6">
    <source>
        <dbReference type="EMBL" id="KYQ91775.1"/>
    </source>
</evidence>
<feature type="compositionally biased region" description="Basic and acidic residues" evidence="4">
    <location>
        <begin position="309"/>
        <end position="322"/>
    </location>
</feature>
<dbReference type="OMA" id="CYVQPQK"/>
<dbReference type="InterPro" id="IPR026151">
    <property type="entry name" value="Maspardin"/>
</dbReference>
<protein>
    <recommendedName>
        <fullName evidence="2">Maspardin</fullName>
    </recommendedName>
</protein>
<reference evidence="6 7" key="1">
    <citation type="submission" date="2015-12" db="EMBL/GenBank/DDBJ databases">
        <title>Dictyostelia acquired genes for synthesis and detection of signals that induce cell-type specialization by lateral gene transfer from prokaryotes.</title>
        <authorList>
            <person name="Gloeckner G."/>
            <person name="Schaap P."/>
        </authorList>
    </citation>
    <scope>NUCLEOTIDE SEQUENCE [LARGE SCALE GENOMIC DNA]</scope>
    <source>
        <strain evidence="6 7">TK</strain>
    </source>
</reference>
<evidence type="ECO:0000259" key="5">
    <source>
        <dbReference type="Pfam" id="PF00561"/>
    </source>
</evidence>
<dbReference type="InParanoid" id="A0A151ZCX4"/>
<keyword evidence="7" id="KW-1185">Reference proteome</keyword>
<dbReference type="OrthoDB" id="10264550at2759"/>
<accession>A0A151ZCX4</accession>
<feature type="region of interest" description="Disordered" evidence="4">
    <location>
        <begin position="279"/>
        <end position="337"/>
    </location>
</feature>
<evidence type="ECO:0000313" key="7">
    <source>
        <dbReference type="Proteomes" id="UP000076078"/>
    </source>
</evidence>
<dbReference type="GO" id="GO:0016787">
    <property type="term" value="F:hydrolase activity"/>
    <property type="evidence" value="ECO:0007669"/>
    <property type="project" value="UniProtKB-KW"/>
</dbReference>
<dbReference type="InterPro" id="IPR000073">
    <property type="entry name" value="AB_hydrolase_1"/>
</dbReference>
<feature type="compositionally biased region" description="Low complexity" evidence="4">
    <location>
        <begin position="290"/>
        <end position="307"/>
    </location>
</feature>
<dbReference type="STRING" id="361077.A0A151ZCX4"/>
<feature type="domain" description="AB hydrolase-1" evidence="5">
    <location>
        <begin position="93"/>
        <end position="140"/>
    </location>
</feature>
<keyword evidence="6" id="KW-0378">Hydrolase</keyword>
<dbReference type="PANTHER" id="PTHR15913">
    <property type="entry name" value="ACID CLUSTER PROTEIN 33"/>
    <property type="match status" value="1"/>
</dbReference>
<dbReference type="EMBL" id="LODT01000034">
    <property type="protein sequence ID" value="KYQ91775.1"/>
    <property type="molecule type" value="Genomic_DNA"/>
</dbReference>
<evidence type="ECO:0000256" key="2">
    <source>
        <dbReference type="ARBA" id="ARBA00020148"/>
    </source>
</evidence>
<keyword evidence="3" id="KW-0963">Cytoplasm</keyword>
<organism evidence="6 7">
    <name type="scientific">Tieghemostelium lacteum</name>
    <name type="common">Slime mold</name>
    <name type="synonym">Dictyostelium lacteum</name>
    <dbReference type="NCBI Taxonomy" id="361077"/>
    <lineage>
        <taxon>Eukaryota</taxon>
        <taxon>Amoebozoa</taxon>
        <taxon>Evosea</taxon>
        <taxon>Eumycetozoa</taxon>
        <taxon>Dictyostelia</taxon>
        <taxon>Dictyosteliales</taxon>
        <taxon>Raperosteliaceae</taxon>
        <taxon>Tieghemostelium</taxon>
    </lineage>
</organism>
<dbReference type="FunCoup" id="A0A151ZCX4">
    <property type="interactions" value="146"/>
</dbReference>
<dbReference type="PANTHER" id="PTHR15913:SF0">
    <property type="entry name" value="MASPARDIN"/>
    <property type="match status" value="1"/>
</dbReference>
<sequence length="337" mass="38593">MNSSDVALLSSEPYILFKSWVPQQKISIGTVNEKLWKYYDFGPKKDTIPLVFISPGTAEIFYKQFVSLCPKGYRFISVQFSPYDSLLGWCKGFERFLDRLGLEKIHLFGTSLGGYLAQCFYQTRPSRVISMILNNTFCDTQYYHDNSSCAAMFSILPEFMLKKIILSNFPSGKLDKEMCDTVDFMVYQIESLQQQELASRLTLNCSIGLLNPSGGLMENITIIDSLDTVSVPEKLREECYKYYPNAKIALIKEGGDFVYISRSDEVNIHIQVHLRNFGLDPVNNPKSDETTNNNNINNNNNNNNNTTQIKKEKLNKPLKTKDTNQFNKSSIFEDEHE</sequence>
<dbReference type="Gene3D" id="3.40.50.1820">
    <property type="entry name" value="alpha/beta hydrolase"/>
    <property type="match status" value="1"/>
</dbReference>
<dbReference type="SUPFAM" id="SSF53474">
    <property type="entry name" value="alpha/beta-Hydrolases"/>
    <property type="match status" value="1"/>
</dbReference>
<dbReference type="AlphaFoldDB" id="A0A151ZCX4"/>
<dbReference type="Pfam" id="PF00561">
    <property type="entry name" value="Abhydrolase_1"/>
    <property type="match status" value="1"/>
</dbReference>
<evidence type="ECO:0000256" key="1">
    <source>
        <dbReference type="ARBA" id="ARBA00004496"/>
    </source>
</evidence>
<comment type="caution">
    <text evidence="6">The sequence shown here is derived from an EMBL/GenBank/DDBJ whole genome shotgun (WGS) entry which is preliminary data.</text>
</comment>
<comment type="subcellular location">
    <subcellularLocation>
        <location evidence="1">Cytoplasm</location>
    </subcellularLocation>
</comment>
<dbReference type="GO" id="GO:0005737">
    <property type="term" value="C:cytoplasm"/>
    <property type="evidence" value="ECO:0007669"/>
    <property type="project" value="UniProtKB-SubCell"/>
</dbReference>
<proteinExistence type="predicted"/>